<dbReference type="Proteomes" id="UP000244060">
    <property type="component" value="Unassembled WGS sequence"/>
</dbReference>
<gene>
    <name evidence="2" type="ORF">C8J28_12252</name>
</gene>
<accession>A0A2T5JTC8</accession>
<feature type="region of interest" description="Disordered" evidence="1">
    <location>
        <begin position="210"/>
        <end position="237"/>
    </location>
</feature>
<evidence type="ECO:0000256" key="1">
    <source>
        <dbReference type="SAM" id="MobiDB-lite"/>
    </source>
</evidence>
<organism evidence="2 3">
    <name type="scientific">Cereibacter azotoformans</name>
    <dbReference type="NCBI Taxonomy" id="43057"/>
    <lineage>
        <taxon>Bacteria</taxon>
        <taxon>Pseudomonadati</taxon>
        <taxon>Pseudomonadota</taxon>
        <taxon>Alphaproteobacteria</taxon>
        <taxon>Rhodobacterales</taxon>
        <taxon>Paracoccaceae</taxon>
        <taxon>Cereibacter</taxon>
    </lineage>
</organism>
<feature type="region of interest" description="Disordered" evidence="1">
    <location>
        <begin position="107"/>
        <end position="131"/>
    </location>
</feature>
<name>A0A2T5JTC8_9RHOB</name>
<comment type="caution">
    <text evidence="2">The sequence shown here is derived from an EMBL/GenBank/DDBJ whole genome shotgun (WGS) entry which is preliminary data.</text>
</comment>
<proteinExistence type="predicted"/>
<reference evidence="2 3" key="1">
    <citation type="submission" date="2018-04" db="EMBL/GenBank/DDBJ databases">
        <title>Genomic Encyclopedia of Type Strains, Phase III (KMG-III): the genomes of soil and plant-associated and newly described type strains.</title>
        <authorList>
            <person name="Whitman W."/>
        </authorList>
    </citation>
    <scope>NUCLEOTIDE SEQUENCE [LARGE SCALE GENOMIC DNA]</scope>
    <source>
        <strain evidence="2 3">KA25</strain>
    </source>
</reference>
<keyword evidence="3" id="KW-1185">Reference proteome</keyword>
<evidence type="ECO:0000313" key="2">
    <source>
        <dbReference type="EMBL" id="PTR13422.1"/>
    </source>
</evidence>
<feature type="compositionally biased region" description="Low complexity" evidence="1">
    <location>
        <begin position="220"/>
        <end position="229"/>
    </location>
</feature>
<protein>
    <submittedName>
        <fullName evidence="2">Uncharacterized protein</fullName>
    </submittedName>
</protein>
<sequence length="237" mass="25144">MSRSPPSRSPVPSVPDGKEEGRGFFLFFGGRTSEERKTEEAVLNRREQREQREHSLLSLLGKVFPWGTPDRPLSWPGTARAAPLGLSSGPVARCRMAERPEGRSLASLGEPWRQPAGPGSRGAVQASGGGGIHQCRLGSCGQGDAHRAFPAARARMSPLFPPVSQVGNRPRRGHLLAFAKQSSAFPPVPSVPGRKEGEGTGVFLWREQSGRTEGRSGCPAAGTAGTAGTLSSPFETK</sequence>
<feature type="region of interest" description="Disordered" evidence="1">
    <location>
        <begin position="1"/>
        <end position="24"/>
    </location>
</feature>
<dbReference type="AlphaFoldDB" id="A0A2T5JTC8"/>
<evidence type="ECO:0000313" key="3">
    <source>
        <dbReference type="Proteomes" id="UP000244060"/>
    </source>
</evidence>
<dbReference type="EMBL" id="QAOT01000022">
    <property type="protein sequence ID" value="PTR13422.1"/>
    <property type="molecule type" value="Genomic_DNA"/>
</dbReference>